<keyword evidence="2" id="KW-1185">Reference proteome</keyword>
<comment type="caution">
    <text evidence="1">The sequence shown here is derived from an EMBL/GenBank/DDBJ whole genome shotgun (WGS) entry which is preliminary data.</text>
</comment>
<dbReference type="EMBL" id="MU275968">
    <property type="protein sequence ID" value="KAI0044879.1"/>
    <property type="molecule type" value="Genomic_DNA"/>
</dbReference>
<protein>
    <submittedName>
        <fullName evidence="1">Uncharacterized protein</fullName>
    </submittedName>
</protein>
<dbReference type="Proteomes" id="UP000814033">
    <property type="component" value="Unassembled WGS sequence"/>
</dbReference>
<name>A0ACB8RLP0_9AGAM</name>
<organism evidence="1 2">
    <name type="scientific">Auriscalpium vulgare</name>
    <dbReference type="NCBI Taxonomy" id="40419"/>
    <lineage>
        <taxon>Eukaryota</taxon>
        <taxon>Fungi</taxon>
        <taxon>Dikarya</taxon>
        <taxon>Basidiomycota</taxon>
        <taxon>Agaricomycotina</taxon>
        <taxon>Agaricomycetes</taxon>
        <taxon>Russulales</taxon>
        <taxon>Auriscalpiaceae</taxon>
        <taxon>Auriscalpium</taxon>
    </lineage>
</organism>
<gene>
    <name evidence="1" type="ORF">FA95DRAFT_209632</name>
</gene>
<reference evidence="1" key="1">
    <citation type="submission" date="2021-02" db="EMBL/GenBank/DDBJ databases">
        <authorList>
            <consortium name="DOE Joint Genome Institute"/>
            <person name="Ahrendt S."/>
            <person name="Looney B.P."/>
            <person name="Miyauchi S."/>
            <person name="Morin E."/>
            <person name="Drula E."/>
            <person name="Courty P.E."/>
            <person name="Chicoki N."/>
            <person name="Fauchery L."/>
            <person name="Kohler A."/>
            <person name="Kuo A."/>
            <person name="Labutti K."/>
            <person name="Pangilinan J."/>
            <person name="Lipzen A."/>
            <person name="Riley R."/>
            <person name="Andreopoulos W."/>
            <person name="He G."/>
            <person name="Johnson J."/>
            <person name="Barry K.W."/>
            <person name="Grigoriev I.V."/>
            <person name="Nagy L."/>
            <person name="Hibbett D."/>
            <person name="Henrissat B."/>
            <person name="Matheny P.B."/>
            <person name="Labbe J."/>
            <person name="Martin F."/>
        </authorList>
    </citation>
    <scope>NUCLEOTIDE SEQUENCE</scope>
    <source>
        <strain evidence="1">FP105234-sp</strain>
    </source>
</reference>
<evidence type="ECO:0000313" key="1">
    <source>
        <dbReference type="EMBL" id="KAI0044879.1"/>
    </source>
</evidence>
<sequence>MLRLLKHTATCDLTFRRLTLHDQATSDRSCTSSGRRPRKLGHVQPEARVRNSACGNGGHYRFLGRSSWKRSITMDVLCISKELAAKITFEIGRFRLRRRPCNRKSQEIWTSTYLRMYPGICCSPGTRGGLCQYPDGGDVFSAPNYSATLHFMPDRRAPILYLDICLWA</sequence>
<evidence type="ECO:0000313" key="2">
    <source>
        <dbReference type="Proteomes" id="UP000814033"/>
    </source>
</evidence>
<accession>A0ACB8RLP0</accession>
<proteinExistence type="predicted"/>
<reference evidence="1" key="2">
    <citation type="journal article" date="2022" name="New Phytol.">
        <title>Evolutionary transition to the ectomycorrhizal habit in the genomes of a hyperdiverse lineage of mushroom-forming fungi.</title>
        <authorList>
            <person name="Looney B."/>
            <person name="Miyauchi S."/>
            <person name="Morin E."/>
            <person name="Drula E."/>
            <person name="Courty P.E."/>
            <person name="Kohler A."/>
            <person name="Kuo A."/>
            <person name="LaButti K."/>
            <person name="Pangilinan J."/>
            <person name="Lipzen A."/>
            <person name="Riley R."/>
            <person name="Andreopoulos W."/>
            <person name="He G."/>
            <person name="Johnson J."/>
            <person name="Nolan M."/>
            <person name="Tritt A."/>
            <person name="Barry K.W."/>
            <person name="Grigoriev I.V."/>
            <person name="Nagy L.G."/>
            <person name="Hibbett D."/>
            <person name="Henrissat B."/>
            <person name="Matheny P.B."/>
            <person name="Labbe J."/>
            <person name="Martin F.M."/>
        </authorList>
    </citation>
    <scope>NUCLEOTIDE SEQUENCE</scope>
    <source>
        <strain evidence="1">FP105234-sp</strain>
    </source>
</reference>